<dbReference type="EMBL" id="JADQBC010000016">
    <property type="protein sequence ID" value="MBR8826970.1"/>
    <property type="molecule type" value="Genomic_DNA"/>
</dbReference>
<dbReference type="Gene3D" id="3.90.550.10">
    <property type="entry name" value="Spore Coat Polysaccharide Biosynthesis Protein SpsA, Chain A"/>
    <property type="match status" value="1"/>
</dbReference>
<accession>A0A941GP36</accession>
<evidence type="ECO:0000313" key="1">
    <source>
        <dbReference type="EMBL" id="MBR8826970.1"/>
    </source>
</evidence>
<comment type="caution">
    <text evidence="1">The sequence shown here is derived from an EMBL/GenBank/DDBJ whole genome shotgun (WGS) entry which is preliminary data.</text>
</comment>
<dbReference type="Proteomes" id="UP000767446">
    <property type="component" value="Unassembled WGS sequence"/>
</dbReference>
<protein>
    <submittedName>
        <fullName evidence="1">Glycosyltransferase family 2 protein</fullName>
    </submittedName>
</protein>
<dbReference type="InterPro" id="IPR029044">
    <property type="entry name" value="Nucleotide-diphossugar_trans"/>
</dbReference>
<sequence>MTPIAFLIFNRPDTTLKVFEAIREAKPPLLMVVADGPRQDKPGEAEKCAATRKIIAQVDWQCEVRTLYSDVNLGCKRRVASGLSWVFTQVEEAIILEDDCLPHPTFFRFCEELLDYYRDDKRIMVISGDNYQFGRQRTEYSYYFSRYNHCWGWATWRRAWKYYDMEMKLWPKIRDEGGLRCILEDSKAIKYWSNILQKTYAGEIDTWDFQWTFACWVQSGLTILPDVNLVSNIGFGPEATHTKDSGNHSANLPVQAMGFPLQHPPLVIRQTEADAFTQRNHFDNHNIMRRIVRKTKKLFKI</sequence>
<gene>
    <name evidence="1" type="ORF">DSM107014_03530</name>
</gene>
<proteinExistence type="predicted"/>
<dbReference type="SUPFAM" id="SSF53448">
    <property type="entry name" value="Nucleotide-diphospho-sugar transferases"/>
    <property type="match status" value="1"/>
</dbReference>
<evidence type="ECO:0000313" key="2">
    <source>
        <dbReference type="Proteomes" id="UP000767446"/>
    </source>
</evidence>
<dbReference type="AlphaFoldDB" id="A0A941GP36"/>
<reference evidence="1" key="1">
    <citation type="submission" date="2021-02" db="EMBL/GenBank/DDBJ databases">
        <title>Metagenome analyses of Stigonema ocellatum DSM 106950, Chlorogloea purpurea SAG 13.99 and Gomphosphaeria aponina DSM 107014.</title>
        <authorList>
            <person name="Marter P."/>
            <person name="Huang S."/>
        </authorList>
    </citation>
    <scope>NUCLEOTIDE SEQUENCE</scope>
    <source>
        <strain evidence="1">JP213</strain>
    </source>
</reference>
<name>A0A941GP36_9CHRO</name>
<organism evidence="1 2">
    <name type="scientific">Gomphosphaeria aponina SAG 52.96 = DSM 107014</name>
    <dbReference type="NCBI Taxonomy" id="1521640"/>
    <lineage>
        <taxon>Bacteria</taxon>
        <taxon>Bacillati</taxon>
        <taxon>Cyanobacteriota</taxon>
        <taxon>Cyanophyceae</taxon>
        <taxon>Oscillatoriophycideae</taxon>
        <taxon>Chroococcales</taxon>
        <taxon>Gomphosphaeriaceae</taxon>
        <taxon>Gomphosphaeria</taxon>
    </lineage>
</organism>